<keyword evidence="1" id="KW-0732">Signal</keyword>
<gene>
    <name evidence="2" type="ORF">FOJ82_00530</name>
</gene>
<protein>
    <submittedName>
        <fullName evidence="2">Uncharacterized protein</fullName>
    </submittedName>
</protein>
<accession>A0A553K400</accession>
<dbReference type="OrthoDB" id="3509937at2"/>
<proteinExistence type="predicted"/>
<dbReference type="InterPro" id="IPR043504">
    <property type="entry name" value="Peptidase_S1_PA_chymotrypsin"/>
</dbReference>
<dbReference type="Gene3D" id="2.40.10.10">
    <property type="entry name" value="Trypsin-like serine proteases"/>
    <property type="match status" value="2"/>
</dbReference>
<feature type="signal peptide" evidence="1">
    <location>
        <begin position="1"/>
        <end position="22"/>
    </location>
</feature>
<reference evidence="2 3" key="1">
    <citation type="submission" date="2019-07" db="EMBL/GenBank/DDBJ databases">
        <authorList>
            <person name="Zhou L.-Y."/>
        </authorList>
    </citation>
    <scope>NUCLEOTIDE SEQUENCE [LARGE SCALE GENOMIC DNA]</scope>
    <source>
        <strain evidence="2 3">YIM 101269</strain>
    </source>
</reference>
<evidence type="ECO:0000313" key="2">
    <source>
        <dbReference type="EMBL" id="TRY19437.1"/>
    </source>
</evidence>
<sequence length="477" mass="51166">MKKSMVVLGVVMAALLAGFVLPAEPVGAANHSVRFVEQLPIPESSALASAASELEPGSEAAKDFEAAMVPLRDILDEYSSNFAGFVADWSNKGKYIVNIVDRTGPGANELAELISEYGPHLFELREVPMSDDEILRKMDSLAVGDHSKQLLAALTEMYADEATGTVMMTLDENMVTIKDDAKIFIEDRDEQRSARVSEVNLRGVANSVGMDFVITLKPREQVTPASTRTNSSAPYRGGAWIRTTRTLPDGTAGLCSLGMPNLRLNGVNYVSSTAHCAYGVFNQPWATSFLGENGSPLGTVFANSNTAGYGPQIYGEWLLIRASTSLTAFTGPALGSTATSDLTGADFAAVGENASVCTSGRTTGGRCRLRILQRHVYKTMPFKTTPSNSDPTVNVTVARLTQAKYDPGWNGVYTCGGPYFGDSGGLAFYDDSVRPGKKWGYGMFQSFTTPSSNTNCTYYIQELNGIRAKYPAITVGA</sequence>
<dbReference type="RefSeq" id="WP_143936526.1">
    <property type="nucleotide sequence ID" value="NZ_VKKG01000001.1"/>
</dbReference>
<name>A0A553K400_9ACTN</name>
<dbReference type="EMBL" id="VKKG01000001">
    <property type="protein sequence ID" value="TRY19437.1"/>
    <property type="molecule type" value="Genomic_DNA"/>
</dbReference>
<keyword evidence="3" id="KW-1185">Reference proteome</keyword>
<evidence type="ECO:0000313" key="3">
    <source>
        <dbReference type="Proteomes" id="UP000317638"/>
    </source>
</evidence>
<organism evidence="2 3">
    <name type="scientific">Tessaracoccus rhinocerotis</name>
    <dbReference type="NCBI Taxonomy" id="1689449"/>
    <lineage>
        <taxon>Bacteria</taxon>
        <taxon>Bacillati</taxon>
        <taxon>Actinomycetota</taxon>
        <taxon>Actinomycetes</taxon>
        <taxon>Propionibacteriales</taxon>
        <taxon>Propionibacteriaceae</taxon>
        <taxon>Tessaracoccus</taxon>
    </lineage>
</organism>
<dbReference type="Proteomes" id="UP000317638">
    <property type="component" value="Unassembled WGS sequence"/>
</dbReference>
<dbReference type="AlphaFoldDB" id="A0A553K400"/>
<comment type="caution">
    <text evidence="2">The sequence shown here is derived from an EMBL/GenBank/DDBJ whole genome shotgun (WGS) entry which is preliminary data.</text>
</comment>
<feature type="chain" id="PRO_5039605252" evidence="1">
    <location>
        <begin position="23"/>
        <end position="477"/>
    </location>
</feature>
<evidence type="ECO:0000256" key="1">
    <source>
        <dbReference type="SAM" id="SignalP"/>
    </source>
</evidence>